<feature type="compositionally biased region" description="Low complexity" evidence="1">
    <location>
        <begin position="100"/>
        <end position="115"/>
    </location>
</feature>
<evidence type="ECO:0000256" key="1">
    <source>
        <dbReference type="SAM" id="MobiDB-lite"/>
    </source>
</evidence>
<name>A0A316UX65_9BASI</name>
<feature type="region of interest" description="Disordered" evidence="1">
    <location>
        <begin position="1"/>
        <end position="125"/>
    </location>
</feature>
<reference evidence="2 3" key="1">
    <citation type="journal article" date="2018" name="Mol. Biol. Evol.">
        <title>Broad Genomic Sampling Reveals a Smut Pathogenic Ancestry of the Fungal Clade Ustilaginomycotina.</title>
        <authorList>
            <person name="Kijpornyongpan T."/>
            <person name="Mondo S.J."/>
            <person name="Barry K."/>
            <person name="Sandor L."/>
            <person name="Lee J."/>
            <person name="Lipzen A."/>
            <person name="Pangilinan J."/>
            <person name="LaButti K."/>
            <person name="Hainaut M."/>
            <person name="Henrissat B."/>
            <person name="Grigoriev I.V."/>
            <person name="Spatafora J.W."/>
            <person name="Aime M.C."/>
        </authorList>
    </citation>
    <scope>NUCLEOTIDE SEQUENCE [LARGE SCALE GENOMIC DNA]</scope>
    <source>
        <strain evidence="2 3">MCA 5214</strain>
    </source>
</reference>
<sequence>MASPPTSQAALLNAAATTSGSPLPKTSPSALSPFVGLPTASTSSSALTPSQQQQPAPHPAQGGPMTPFASASASSPAAAGAAGLTPMAQRMGNYTPQSQARRAGGARTGGAAARGQVKKTRSMQDDVETFQRELDELERLGEQFYDAVEGSLCETASPDAQAALEHLLSALSQTLASLSRSVLGGVAISATEGGSEAQTSLQDRIAALRAKGGASDDAYERRQRLVEASRAVAHVLSATTTTTTTTARPS</sequence>
<dbReference type="GeneID" id="37030751"/>
<proteinExistence type="predicted"/>
<evidence type="ECO:0000313" key="2">
    <source>
        <dbReference type="EMBL" id="PWN29907.1"/>
    </source>
</evidence>
<dbReference type="RefSeq" id="XP_025364519.1">
    <property type="nucleotide sequence ID" value="XM_025508928.1"/>
</dbReference>
<dbReference type="EMBL" id="KZ819662">
    <property type="protein sequence ID" value="PWN29907.1"/>
    <property type="molecule type" value="Genomic_DNA"/>
</dbReference>
<keyword evidence="3" id="KW-1185">Reference proteome</keyword>
<organism evidence="2 3">
    <name type="scientific">Jaminaea rosea</name>
    <dbReference type="NCBI Taxonomy" id="1569628"/>
    <lineage>
        <taxon>Eukaryota</taxon>
        <taxon>Fungi</taxon>
        <taxon>Dikarya</taxon>
        <taxon>Basidiomycota</taxon>
        <taxon>Ustilaginomycotina</taxon>
        <taxon>Exobasidiomycetes</taxon>
        <taxon>Microstromatales</taxon>
        <taxon>Microstromatales incertae sedis</taxon>
        <taxon>Jaminaea</taxon>
    </lineage>
</organism>
<dbReference type="AlphaFoldDB" id="A0A316UX65"/>
<gene>
    <name evidence="2" type="ORF">BDZ90DRAFT_276424</name>
</gene>
<feature type="compositionally biased region" description="Polar residues" evidence="1">
    <location>
        <begin position="1"/>
        <end position="30"/>
    </location>
</feature>
<feature type="compositionally biased region" description="Low complexity" evidence="1">
    <location>
        <begin position="37"/>
        <end position="83"/>
    </location>
</feature>
<evidence type="ECO:0000313" key="3">
    <source>
        <dbReference type="Proteomes" id="UP000245884"/>
    </source>
</evidence>
<dbReference type="Proteomes" id="UP000245884">
    <property type="component" value="Unassembled WGS sequence"/>
</dbReference>
<accession>A0A316UX65</accession>
<protein>
    <submittedName>
        <fullName evidence="2">Uncharacterized protein</fullName>
    </submittedName>
</protein>